<evidence type="ECO:0000259" key="7">
    <source>
        <dbReference type="PROSITE" id="PS51160"/>
    </source>
</evidence>
<dbReference type="InterPro" id="IPR020456">
    <property type="entry name" value="Acylphosphatase"/>
</dbReference>
<comment type="similarity">
    <text evidence="1 6">Belongs to the acylphosphatase family.</text>
</comment>
<comment type="caution">
    <text evidence="8">The sequence shown here is derived from an EMBL/GenBank/DDBJ whole genome shotgun (WGS) entry which is preliminary data.</text>
</comment>
<sequence>MKVRRHIVLSGRVQGVGLRYRAMHLAQSLGVTGWVRNGWDGRVEMELQGTSDEIALMLSKLHEGMFIQIDNVESEEIPAVQESSFHIRG</sequence>
<proteinExistence type="inferred from homology"/>
<dbReference type="InterPro" id="IPR001792">
    <property type="entry name" value="Acylphosphatase-like_dom"/>
</dbReference>
<dbReference type="PANTHER" id="PTHR47268">
    <property type="entry name" value="ACYLPHOSPHATASE"/>
    <property type="match status" value="1"/>
</dbReference>
<evidence type="ECO:0000256" key="6">
    <source>
        <dbReference type="RuleBase" id="RU004168"/>
    </source>
</evidence>
<evidence type="ECO:0000256" key="3">
    <source>
        <dbReference type="ARBA" id="ARBA00015991"/>
    </source>
</evidence>
<evidence type="ECO:0000313" key="8">
    <source>
        <dbReference type="EMBL" id="PWJ77168.1"/>
    </source>
</evidence>
<dbReference type="RefSeq" id="WP_109625290.1">
    <property type="nucleotide sequence ID" value="NZ_CABJAT010000002.1"/>
</dbReference>
<dbReference type="InterPro" id="IPR017968">
    <property type="entry name" value="Acylphosphatase_CS"/>
</dbReference>
<evidence type="ECO:0000256" key="4">
    <source>
        <dbReference type="ARBA" id="ARBA00047645"/>
    </source>
</evidence>
<keyword evidence="5" id="KW-0378">Hydrolase</keyword>
<dbReference type="PROSITE" id="PS51160">
    <property type="entry name" value="ACYLPHOSPHATASE_3"/>
    <property type="match status" value="1"/>
</dbReference>
<dbReference type="PROSITE" id="PS00151">
    <property type="entry name" value="ACYLPHOSPHATASE_2"/>
    <property type="match status" value="1"/>
</dbReference>
<dbReference type="InterPro" id="IPR036046">
    <property type="entry name" value="Acylphosphatase-like_dom_sf"/>
</dbReference>
<dbReference type="PANTHER" id="PTHR47268:SF4">
    <property type="entry name" value="ACYLPHOSPHATASE"/>
    <property type="match status" value="1"/>
</dbReference>
<comment type="catalytic activity">
    <reaction evidence="4 5">
        <text>an acyl phosphate + H2O = a carboxylate + phosphate + H(+)</text>
        <dbReference type="Rhea" id="RHEA:14965"/>
        <dbReference type="ChEBI" id="CHEBI:15377"/>
        <dbReference type="ChEBI" id="CHEBI:15378"/>
        <dbReference type="ChEBI" id="CHEBI:29067"/>
        <dbReference type="ChEBI" id="CHEBI:43474"/>
        <dbReference type="ChEBI" id="CHEBI:59918"/>
        <dbReference type="EC" id="3.6.1.7"/>
    </reaction>
</comment>
<accession>A0AB73T6K5</accession>
<evidence type="ECO:0000256" key="2">
    <source>
        <dbReference type="ARBA" id="ARBA00012150"/>
    </source>
</evidence>
<feature type="active site" evidence="5">
    <location>
        <position position="19"/>
    </location>
</feature>
<protein>
    <recommendedName>
        <fullName evidence="3 5">acylphosphatase</fullName>
        <ecNumber evidence="2 5">3.6.1.7</ecNumber>
    </recommendedName>
</protein>
<gene>
    <name evidence="8" type="ORF">C7383_1037</name>
</gene>
<dbReference type="Pfam" id="PF00708">
    <property type="entry name" value="Acylphosphatase"/>
    <property type="match status" value="1"/>
</dbReference>
<dbReference type="EC" id="3.6.1.7" evidence="2 5"/>
<reference evidence="8 9" key="1">
    <citation type="submission" date="2018-05" db="EMBL/GenBank/DDBJ databases">
        <authorList>
            <person name="Goeker M."/>
            <person name="Huntemann M."/>
            <person name="Clum A."/>
            <person name="Pillay M."/>
            <person name="Palaniappan K."/>
            <person name="Varghese N."/>
            <person name="Mikhailova N."/>
            <person name="Stamatis D."/>
            <person name="Reddy T."/>
            <person name="Daum C."/>
            <person name="Shapiro N."/>
            <person name="Ivanova N."/>
            <person name="Kyrpides N."/>
            <person name="Woyke T."/>
        </authorList>
    </citation>
    <scope>NUCLEOTIDE SEQUENCE [LARGE SCALE GENOMIC DNA]</scope>
    <source>
        <strain evidence="8 9">DSM 26524</strain>
    </source>
</reference>
<keyword evidence="9" id="KW-1185">Reference proteome</keyword>
<feature type="active site" evidence="5">
    <location>
        <position position="37"/>
    </location>
</feature>
<dbReference type="SUPFAM" id="SSF54975">
    <property type="entry name" value="Acylphosphatase/BLUF domain-like"/>
    <property type="match status" value="1"/>
</dbReference>
<evidence type="ECO:0000256" key="1">
    <source>
        <dbReference type="ARBA" id="ARBA00005614"/>
    </source>
</evidence>
<dbReference type="Gene3D" id="3.30.70.100">
    <property type="match status" value="1"/>
</dbReference>
<organism evidence="8 9">
    <name type="scientific">Murimonas intestini</name>
    <dbReference type="NCBI Taxonomy" id="1337051"/>
    <lineage>
        <taxon>Bacteria</taxon>
        <taxon>Bacillati</taxon>
        <taxon>Bacillota</taxon>
        <taxon>Clostridia</taxon>
        <taxon>Lachnospirales</taxon>
        <taxon>Lachnospiraceae</taxon>
        <taxon>Murimonas</taxon>
    </lineage>
</organism>
<evidence type="ECO:0000256" key="5">
    <source>
        <dbReference type="PROSITE-ProRule" id="PRU00520"/>
    </source>
</evidence>
<dbReference type="AlphaFoldDB" id="A0AB73T6K5"/>
<dbReference type="Proteomes" id="UP000245412">
    <property type="component" value="Unassembled WGS sequence"/>
</dbReference>
<feature type="domain" description="Acylphosphatase-like" evidence="7">
    <location>
        <begin position="4"/>
        <end position="89"/>
    </location>
</feature>
<dbReference type="EMBL" id="QGGY01000003">
    <property type="protein sequence ID" value="PWJ77168.1"/>
    <property type="molecule type" value="Genomic_DNA"/>
</dbReference>
<dbReference type="GO" id="GO:0003998">
    <property type="term" value="F:acylphosphatase activity"/>
    <property type="evidence" value="ECO:0007669"/>
    <property type="project" value="UniProtKB-EC"/>
</dbReference>
<name>A0AB73T6K5_9FIRM</name>
<evidence type="ECO:0000313" key="9">
    <source>
        <dbReference type="Proteomes" id="UP000245412"/>
    </source>
</evidence>